<sequence>MRSRKSMKTTMGMTVEAPTFEACDGGNTSVAVSPSGAARTPTGTSLFPLQPIGLLDGAACALMDNGAPSRLSVSSSLRQPVTALVGTSSARAAATALPPSSCTPPQQASPFSACDAADHDYDYNGSSTSSSCSRRSNKLLDSIDSEGSRPTSDSPTSVLPESTRVQDSSNAVRKLLSATVAASAKIFSSMSNMDLHPQELLAISPKPGTSKSSPSPPPSPKATSKTARISNSDKLCRTTSLPILKNAVAGGSFGNGKAKKD</sequence>
<comment type="caution">
    <text evidence="2">The sequence shown here is derived from an EMBL/GenBank/DDBJ whole genome shotgun (WGS) entry which is preliminary data.</text>
</comment>
<evidence type="ECO:0000313" key="3">
    <source>
        <dbReference type="Proteomes" id="UP001054857"/>
    </source>
</evidence>
<dbReference type="EMBL" id="BMAR01000002">
    <property type="protein sequence ID" value="GFR41573.1"/>
    <property type="molecule type" value="Genomic_DNA"/>
</dbReference>
<feature type="region of interest" description="Disordered" evidence="1">
    <location>
        <begin position="202"/>
        <end position="234"/>
    </location>
</feature>
<accession>A0AAD3DIY9</accession>
<organism evidence="2 3">
    <name type="scientific">Astrephomene gubernaculifera</name>
    <dbReference type="NCBI Taxonomy" id="47775"/>
    <lineage>
        <taxon>Eukaryota</taxon>
        <taxon>Viridiplantae</taxon>
        <taxon>Chlorophyta</taxon>
        <taxon>core chlorophytes</taxon>
        <taxon>Chlorophyceae</taxon>
        <taxon>CS clade</taxon>
        <taxon>Chlamydomonadales</taxon>
        <taxon>Astrephomenaceae</taxon>
        <taxon>Astrephomene</taxon>
    </lineage>
</organism>
<dbReference type="Proteomes" id="UP001054857">
    <property type="component" value="Unassembled WGS sequence"/>
</dbReference>
<name>A0AAD3DIY9_9CHLO</name>
<proteinExistence type="predicted"/>
<evidence type="ECO:0000313" key="2">
    <source>
        <dbReference type="EMBL" id="GFR41573.1"/>
    </source>
</evidence>
<feature type="compositionally biased region" description="Low complexity" evidence="1">
    <location>
        <begin position="204"/>
        <end position="213"/>
    </location>
</feature>
<feature type="compositionally biased region" description="Polar residues" evidence="1">
    <location>
        <begin position="148"/>
        <end position="170"/>
    </location>
</feature>
<gene>
    <name evidence="2" type="ORF">Agub_g2293</name>
</gene>
<dbReference type="AlphaFoldDB" id="A0AAD3DIY9"/>
<evidence type="ECO:0000256" key="1">
    <source>
        <dbReference type="SAM" id="MobiDB-lite"/>
    </source>
</evidence>
<protein>
    <submittedName>
        <fullName evidence="2">Uncharacterized protein</fullName>
    </submittedName>
</protein>
<keyword evidence="3" id="KW-1185">Reference proteome</keyword>
<reference evidence="2 3" key="1">
    <citation type="journal article" date="2021" name="Sci. Rep.">
        <title>Genome sequencing of the multicellular alga Astrephomene provides insights into convergent evolution of germ-soma differentiation.</title>
        <authorList>
            <person name="Yamashita S."/>
            <person name="Yamamoto K."/>
            <person name="Matsuzaki R."/>
            <person name="Suzuki S."/>
            <person name="Yamaguchi H."/>
            <person name="Hirooka S."/>
            <person name="Minakuchi Y."/>
            <person name="Miyagishima S."/>
            <person name="Kawachi M."/>
            <person name="Toyoda A."/>
            <person name="Nozaki H."/>
        </authorList>
    </citation>
    <scope>NUCLEOTIDE SEQUENCE [LARGE SCALE GENOMIC DNA]</scope>
    <source>
        <strain evidence="2 3">NIES-4017</strain>
    </source>
</reference>
<feature type="region of interest" description="Disordered" evidence="1">
    <location>
        <begin position="124"/>
        <end position="170"/>
    </location>
</feature>